<dbReference type="PROSITE" id="PS51257">
    <property type="entry name" value="PROKAR_LIPOPROTEIN"/>
    <property type="match status" value="1"/>
</dbReference>
<evidence type="ECO:0000256" key="1">
    <source>
        <dbReference type="SAM" id="MobiDB-lite"/>
    </source>
</evidence>
<feature type="chain" id="PRO_5018180994" description="DUF4309 domain-containing protein" evidence="2">
    <location>
        <begin position="25"/>
        <end position="224"/>
    </location>
</feature>
<feature type="compositionally biased region" description="Low complexity" evidence="1">
    <location>
        <begin position="41"/>
        <end position="62"/>
    </location>
</feature>
<proteinExistence type="predicted"/>
<dbReference type="RefSeq" id="WP_122913679.1">
    <property type="nucleotide sequence ID" value="NZ_RHHT01000027.1"/>
</dbReference>
<evidence type="ECO:0008006" key="5">
    <source>
        <dbReference type="Google" id="ProtNLM"/>
    </source>
</evidence>
<comment type="caution">
    <text evidence="3">The sequence shown here is derived from an EMBL/GenBank/DDBJ whole genome shotgun (WGS) entry which is preliminary data.</text>
</comment>
<feature type="region of interest" description="Disordered" evidence="1">
    <location>
        <begin position="35"/>
        <end position="72"/>
    </location>
</feature>
<sequence length="224" mass="24963">MSGLKRFAFLLIFTSMLVMGCTTASDRTFEIISQEEEPASEPVTTVESVTTVEPVTTKEPVPAGELSPKPKDVPEQVEQKKLLLDQEFLPRLARNESNGFDVSIGMTKDDVIAKYGQVTRVEVYEGGIYYAFEKLPEGIFYFDNKNRVYAIHLSATHLSETNLTRIIDALGPPVEQGESLVDGDYTLFYKAGDNEVFISAESSEASVDKIRIINKKMLNDCRSC</sequence>
<dbReference type="Proteomes" id="UP000281915">
    <property type="component" value="Unassembled WGS sequence"/>
</dbReference>
<dbReference type="EMBL" id="RHHT01000027">
    <property type="protein sequence ID" value="RNB77884.1"/>
    <property type="molecule type" value="Genomic_DNA"/>
</dbReference>
<accession>A0A3M8CQD4</accession>
<keyword evidence="2" id="KW-0732">Signal</keyword>
<name>A0A3M8CQD4_9BACL</name>
<organism evidence="3 4">
    <name type="scientific">Brevibacillus panacihumi</name>
    <dbReference type="NCBI Taxonomy" id="497735"/>
    <lineage>
        <taxon>Bacteria</taxon>
        <taxon>Bacillati</taxon>
        <taxon>Bacillota</taxon>
        <taxon>Bacilli</taxon>
        <taxon>Bacillales</taxon>
        <taxon>Paenibacillaceae</taxon>
        <taxon>Brevibacillus</taxon>
    </lineage>
</organism>
<dbReference type="AlphaFoldDB" id="A0A3M8CQD4"/>
<evidence type="ECO:0000313" key="4">
    <source>
        <dbReference type="Proteomes" id="UP000281915"/>
    </source>
</evidence>
<evidence type="ECO:0000313" key="3">
    <source>
        <dbReference type="EMBL" id="RNB77884.1"/>
    </source>
</evidence>
<gene>
    <name evidence="3" type="ORF">EDM58_12790</name>
</gene>
<reference evidence="3 4" key="1">
    <citation type="submission" date="2018-10" db="EMBL/GenBank/DDBJ databases">
        <title>Phylogenomics of Brevibacillus.</title>
        <authorList>
            <person name="Dunlap C."/>
        </authorList>
    </citation>
    <scope>NUCLEOTIDE SEQUENCE [LARGE SCALE GENOMIC DNA]</scope>
    <source>
        <strain evidence="3 4">JCM 15085</strain>
    </source>
</reference>
<feature type="signal peptide" evidence="2">
    <location>
        <begin position="1"/>
        <end position="24"/>
    </location>
</feature>
<evidence type="ECO:0000256" key="2">
    <source>
        <dbReference type="SAM" id="SignalP"/>
    </source>
</evidence>
<protein>
    <recommendedName>
        <fullName evidence="5">DUF4309 domain-containing protein</fullName>
    </recommendedName>
</protein>